<dbReference type="EMBL" id="KZ680208">
    <property type="protein sequence ID" value="PTB69898.1"/>
    <property type="molecule type" value="Genomic_DNA"/>
</dbReference>
<dbReference type="GeneID" id="36601350"/>
<dbReference type="AlphaFoldDB" id="A0A2T4BKQ5"/>
<feature type="compositionally biased region" description="Basic and acidic residues" evidence="1">
    <location>
        <begin position="46"/>
        <end position="57"/>
    </location>
</feature>
<keyword evidence="3" id="KW-1185">Reference proteome</keyword>
<evidence type="ECO:0000313" key="2">
    <source>
        <dbReference type="EMBL" id="PTB69898.1"/>
    </source>
</evidence>
<sequence length="170" mass="18741">MLSSRQFHCARAVSRRWPQLLSRAIGEIRRAEYAVSVGTALSRPRNGNDLREPDRQLKTRPFASGQKHEGGWTPTGEADDLILILEEGAIEITQIPPEATQDSQEGKHEQRIDFLSVLSSTLAKRDGELSRKGAVILAIGLWLTKYRIHYELDNGNGQGTCCPCGGGTTD</sequence>
<reference evidence="3" key="1">
    <citation type="submission" date="2016-07" db="EMBL/GenBank/DDBJ databases">
        <title>Multiple horizontal gene transfer events from other fungi enriched the ability of initially mycotrophic Trichoderma (Ascomycota) to feed on dead plant biomass.</title>
        <authorList>
            <consortium name="DOE Joint Genome Institute"/>
            <person name="Atanasova L."/>
            <person name="Chenthamara K."/>
            <person name="Zhang J."/>
            <person name="Grujic M."/>
            <person name="Henrissat B."/>
            <person name="Kuo A."/>
            <person name="Aerts A."/>
            <person name="Salamov A."/>
            <person name="Lipzen A."/>
            <person name="Labutti K."/>
            <person name="Barry K."/>
            <person name="Miao Y."/>
            <person name="Rahimi M.J."/>
            <person name="Shen Q."/>
            <person name="Grigoriev I.V."/>
            <person name="Kubicek C.P."/>
            <person name="Druzhinina I.S."/>
        </authorList>
    </citation>
    <scope>NUCLEOTIDE SEQUENCE [LARGE SCALE GENOMIC DNA]</scope>
    <source>
        <strain evidence="3">TUCIM 6016</strain>
    </source>
</reference>
<evidence type="ECO:0000313" key="3">
    <source>
        <dbReference type="Proteomes" id="UP000241546"/>
    </source>
</evidence>
<evidence type="ECO:0000256" key="1">
    <source>
        <dbReference type="SAM" id="MobiDB-lite"/>
    </source>
</evidence>
<organism evidence="2 3">
    <name type="scientific">Trichoderma citrinoviride</name>
    <dbReference type="NCBI Taxonomy" id="58853"/>
    <lineage>
        <taxon>Eukaryota</taxon>
        <taxon>Fungi</taxon>
        <taxon>Dikarya</taxon>
        <taxon>Ascomycota</taxon>
        <taxon>Pezizomycotina</taxon>
        <taxon>Sordariomycetes</taxon>
        <taxon>Hypocreomycetidae</taxon>
        <taxon>Hypocreales</taxon>
        <taxon>Hypocreaceae</taxon>
        <taxon>Trichoderma</taxon>
    </lineage>
</organism>
<dbReference type="Proteomes" id="UP000241546">
    <property type="component" value="Unassembled WGS sequence"/>
</dbReference>
<protein>
    <submittedName>
        <fullName evidence="2">Uncharacterized protein</fullName>
    </submittedName>
</protein>
<dbReference type="RefSeq" id="XP_024753218.1">
    <property type="nucleotide sequence ID" value="XM_024893232.1"/>
</dbReference>
<accession>A0A2T4BKQ5</accession>
<proteinExistence type="predicted"/>
<name>A0A2T4BKQ5_9HYPO</name>
<feature type="region of interest" description="Disordered" evidence="1">
    <location>
        <begin position="42"/>
        <end position="75"/>
    </location>
</feature>
<gene>
    <name evidence="2" type="ORF">BBK36DRAFT_1138311</name>
</gene>